<sequence>MCGICGFSGNYTQSDLSVMADTLAHRGPDSKGDVLYSDMGIGLGHRRLAIIDLSPAGNQPMYDDSGDIVIVFNGEIYNFQTIRKRLAANYTFKSNSDTEVLINAYKEWGTDCLSKLNGMFSFVIYDKRKRLLFGARDKIGEKPLKYYYDGKNFVFASEVKAILKIIKHAPEIDPVAIHHYLTLQYVPSPMTGFKNIYKLPPAHYFIFQNGNLEIKKYWSLDFSNKDVHSEQEWEEIIIKEIERSVKMRMIADVPIGALLSGGLDSSTVVAFMAKNSPKPINTFSIGFDNQMFDESQYAKIVSDLYSTSHNTLMVTSNDLMELLPTLMDYYDEPIADNSILPTFLVSKLTREQVTVALDGDGGDENFAGYDRYNIV</sequence>
<name>A0A7X9HHD4_UNCKA</name>
<dbReference type="Pfam" id="PF13537">
    <property type="entry name" value="GATase_7"/>
    <property type="match status" value="1"/>
</dbReference>
<keyword evidence="9" id="KW-0436">Ligase</keyword>
<dbReference type="SUPFAM" id="SSF56235">
    <property type="entry name" value="N-terminal nucleophile aminohydrolases (Ntn hydrolases)"/>
    <property type="match status" value="1"/>
</dbReference>
<evidence type="ECO:0000256" key="4">
    <source>
        <dbReference type="ARBA" id="ARBA00022741"/>
    </source>
</evidence>
<dbReference type="InterPro" id="IPR001962">
    <property type="entry name" value="Asn_synthase"/>
</dbReference>
<dbReference type="GO" id="GO:0006529">
    <property type="term" value="P:asparagine biosynthetic process"/>
    <property type="evidence" value="ECO:0007669"/>
    <property type="project" value="InterPro"/>
</dbReference>
<keyword evidence="6" id="KW-0315">Glutamine amidotransferase</keyword>
<evidence type="ECO:0000259" key="8">
    <source>
        <dbReference type="PROSITE" id="PS51278"/>
    </source>
</evidence>
<comment type="pathway">
    <text evidence="1">Amino-acid biosynthesis; L-asparagine biosynthesis; L-asparagine from L-aspartate (L-Gln route): step 1/1.</text>
</comment>
<evidence type="ECO:0000313" key="9">
    <source>
        <dbReference type="EMBL" id="NMB70462.1"/>
    </source>
</evidence>
<feature type="non-terminal residue" evidence="9">
    <location>
        <position position="375"/>
    </location>
</feature>
<dbReference type="EMBL" id="JAAZNL010000059">
    <property type="protein sequence ID" value="NMB70462.1"/>
    <property type="molecule type" value="Genomic_DNA"/>
</dbReference>
<dbReference type="Gene3D" id="3.60.20.10">
    <property type="entry name" value="Glutamine Phosphoribosylpyrophosphate, subunit 1, domain 1"/>
    <property type="match status" value="1"/>
</dbReference>
<keyword evidence="5" id="KW-0067">ATP-binding</keyword>
<dbReference type="GO" id="GO:0005524">
    <property type="term" value="F:ATP binding"/>
    <property type="evidence" value="ECO:0007669"/>
    <property type="project" value="UniProtKB-KW"/>
</dbReference>
<dbReference type="Proteomes" id="UP000526033">
    <property type="component" value="Unassembled WGS sequence"/>
</dbReference>
<dbReference type="NCBIfam" id="TIGR01536">
    <property type="entry name" value="asn_synth_AEB"/>
    <property type="match status" value="1"/>
</dbReference>
<accession>A0A7X9HHD4</accession>
<evidence type="ECO:0000256" key="3">
    <source>
        <dbReference type="ARBA" id="ARBA00012737"/>
    </source>
</evidence>
<gene>
    <name evidence="9" type="primary">asnB</name>
    <name evidence="9" type="ORF">GYA27_04700</name>
</gene>
<evidence type="ECO:0000256" key="7">
    <source>
        <dbReference type="ARBA" id="ARBA00048741"/>
    </source>
</evidence>
<comment type="catalytic activity">
    <reaction evidence="7">
        <text>L-aspartate + L-glutamine + ATP + H2O = L-asparagine + L-glutamate + AMP + diphosphate + H(+)</text>
        <dbReference type="Rhea" id="RHEA:12228"/>
        <dbReference type="ChEBI" id="CHEBI:15377"/>
        <dbReference type="ChEBI" id="CHEBI:15378"/>
        <dbReference type="ChEBI" id="CHEBI:29985"/>
        <dbReference type="ChEBI" id="CHEBI:29991"/>
        <dbReference type="ChEBI" id="CHEBI:30616"/>
        <dbReference type="ChEBI" id="CHEBI:33019"/>
        <dbReference type="ChEBI" id="CHEBI:58048"/>
        <dbReference type="ChEBI" id="CHEBI:58359"/>
        <dbReference type="ChEBI" id="CHEBI:456215"/>
        <dbReference type="EC" id="6.3.5.4"/>
    </reaction>
</comment>
<evidence type="ECO:0000256" key="5">
    <source>
        <dbReference type="ARBA" id="ARBA00022840"/>
    </source>
</evidence>
<dbReference type="AlphaFoldDB" id="A0A7X9HHD4"/>
<dbReference type="PANTHER" id="PTHR43284:SF1">
    <property type="entry name" value="ASPARAGINE SYNTHETASE"/>
    <property type="match status" value="1"/>
</dbReference>
<organism evidence="9 10">
    <name type="scientific">candidate division WWE3 bacterium</name>
    <dbReference type="NCBI Taxonomy" id="2053526"/>
    <lineage>
        <taxon>Bacteria</taxon>
        <taxon>Katanobacteria</taxon>
    </lineage>
</organism>
<reference evidence="9 10" key="1">
    <citation type="journal article" date="2020" name="Biotechnol. Biofuels">
        <title>New insights from the biogas microbiome by comprehensive genome-resolved metagenomics of nearly 1600 species originating from multiple anaerobic digesters.</title>
        <authorList>
            <person name="Campanaro S."/>
            <person name="Treu L."/>
            <person name="Rodriguez-R L.M."/>
            <person name="Kovalovszki A."/>
            <person name="Ziels R.M."/>
            <person name="Maus I."/>
            <person name="Zhu X."/>
            <person name="Kougias P.G."/>
            <person name="Basile A."/>
            <person name="Luo G."/>
            <person name="Schluter A."/>
            <person name="Konstantinidis K.T."/>
            <person name="Angelidaki I."/>
        </authorList>
    </citation>
    <scope>NUCLEOTIDE SEQUENCE [LARGE SCALE GENOMIC DNA]</scope>
    <source>
        <strain evidence="9">AS27yjCOA_165</strain>
    </source>
</reference>
<dbReference type="CDD" id="cd00712">
    <property type="entry name" value="AsnB"/>
    <property type="match status" value="1"/>
</dbReference>
<evidence type="ECO:0000256" key="2">
    <source>
        <dbReference type="ARBA" id="ARBA00005752"/>
    </source>
</evidence>
<dbReference type="InterPro" id="IPR033738">
    <property type="entry name" value="AsnB_N"/>
</dbReference>
<dbReference type="Gene3D" id="3.40.50.620">
    <property type="entry name" value="HUPs"/>
    <property type="match status" value="1"/>
</dbReference>
<comment type="similarity">
    <text evidence="2">Belongs to the asparagine synthetase family.</text>
</comment>
<dbReference type="SUPFAM" id="SSF52402">
    <property type="entry name" value="Adenine nucleotide alpha hydrolases-like"/>
    <property type="match status" value="1"/>
</dbReference>
<feature type="domain" description="Glutamine amidotransferase type-2" evidence="8">
    <location>
        <begin position="2"/>
        <end position="210"/>
    </location>
</feature>
<keyword evidence="4" id="KW-0547">Nucleotide-binding</keyword>
<dbReference type="InterPro" id="IPR006426">
    <property type="entry name" value="Asn_synth_AEB"/>
</dbReference>
<dbReference type="InterPro" id="IPR014729">
    <property type="entry name" value="Rossmann-like_a/b/a_fold"/>
</dbReference>
<dbReference type="Pfam" id="PF00733">
    <property type="entry name" value="Asn_synthase"/>
    <property type="match status" value="1"/>
</dbReference>
<comment type="caution">
    <text evidence="9">The sequence shown here is derived from an EMBL/GenBank/DDBJ whole genome shotgun (WGS) entry which is preliminary data.</text>
</comment>
<dbReference type="InterPro" id="IPR051786">
    <property type="entry name" value="ASN_synthetase/amidase"/>
</dbReference>
<evidence type="ECO:0000256" key="6">
    <source>
        <dbReference type="ARBA" id="ARBA00022962"/>
    </source>
</evidence>
<dbReference type="EC" id="6.3.5.4" evidence="3"/>
<dbReference type="GO" id="GO:0005829">
    <property type="term" value="C:cytosol"/>
    <property type="evidence" value="ECO:0007669"/>
    <property type="project" value="TreeGrafter"/>
</dbReference>
<dbReference type="InterPro" id="IPR017932">
    <property type="entry name" value="GATase_2_dom"/>
</dbReference>
<proteinExistence type="inferred from homology"/>
<dbReference type="InterPro" id="IPR029055">
    <property type="entry name" value="Ntn_hydrolases_N"/>
</dbReference>
<dbReference type="CDD" id="cd01991">
    <property type="entry name" value="Asn_synthase_B_C"/>
    <property type="match status" value="1"/>
</dbReference>
<dbReference type="PROSITE" id="PS51278">
    <property type="entry name" value="GATASE_TYPE_2"/>
    <property type="match status" value="1"/>
</dbReference>
<evidence type="ECO:0000313" key="10">
    <source>
        <dbReference type="Proteomes" id="UP000526033"/>
    </source>
</evidence>
<evidence type="ECO:0000256" key="1">
    <source>
        <dbReference type="ARBA" id="ARBA00005187"/>
    </source>
</evidence>
<dbReference type="GO" id="GO:0004066">
    <property type="term" value="F:asparagine synthase (glutamine-hydrolyzing) activity"/>
    <property type="evidence" value="ECO:0007669"/>
    <property type="project" value="UniProtKB-EC"/>
</dbReference>
<protein>
    <recommendedName>
        <fullName evidence="3">asparagine synthase (glutamine-hydrolyzing)</fullName>
        <ecNumber evidence="3">6.3.5.4</ecNumber>
    </recommendedName>
</protein>
<dbReference type="PANTHER" id="PTHR43284">
    <property type="entry name" value="ASPARAGINE SYNTHETASE (GLUTAMINE-HYDROLYZING)"/>
    <property type="match status" value="1"/>
</dbReference>